<evidence type="ECO:0000259" key="1">
    <source>
        <dbReference type="SMART" id="SM00382"/>
    </source>
</evidence>
<keyword evidence="3" id="KW-1185">Reference proteome</keyword>
<dbReference type="GO" id="GO:0005524">
    <property type="term" value="F:ATP binding"/>
    <property type="evidence" value="ECO:0007669"/>
    <property type="project" value="UniProtKB-KW"/>
</dbReference>
<sequence length="395" mass="43147">MFQRLLHDGLLSALRRQPSVALLGPRQVGKTTLALAAGAALSAERASVYLDLESEADRAKLAQPELYLSDHADKLVILDEIHRAPGLFPVLRGLIDKGRRSGRRAGMYLLLGSASVELLAQAGESLAGRIAFLELAPLTLAETGSTDADTLWLRGGFPDSLLAANDADSLAWRRDFIRSYVEREVLQFRAGVNADLLRRLWTMLAHQQGGLLNSAALSRSLGVDVKLVNGLVSLLEQLMLLRRLPPWHANLGKRLVRSPKLYVRDSGILHALLGIPHKEALLSHPALGASWETWVIDNLLTAAGPTTQAHFYRTAAGAEVDLLLTLPDGECWAVEIKRSLSPKLERGFHSACADLQPHRRWLVYPGTDSWRMANDVQVLPLAALVAALQARSAQV</sequence>
<dbReference type="RefSeq" id="WP_210802591.1">
    <property type="nucleotide sequence ID" value="NZ_JAGQDE010000011.1"/>
</dbReference>
<dbReference type="InterPro" id="IPR025420">
    <property type="entry name" value="DUF4143"/>
</dbReference>
<accession>A0A941BR44</accession>
<organism evidence="2 3">
    <name type="scientific">Ideonella aquatica</name>
    <dbReference type="NCBI Taxonomy" id="2824119"/>
    <lineage>
        <taxon>Bacteria</taxon>
        <taxon>Pseudomonadati</taxon>
        <taxon>Pseudomonadota</taxon>
        <taxon>Betaproteobacteria</taxon>
        <taxon>Burkholderiales</taxon>
        <taxon>Sphaerotilaceae</taxon>
        <taxon>Ideonella</taxon>
    </lineage>
</organism>
<reference evidence="2" key="1">
    <citation type="submission" date="2021-04" db="EMBL/GenBank/DDBJ databases">
        <title>The genome sequence of Ideonella sp. 4Y11.</title>
        <authorList>
            <person name="Liu Y."/>
        </authorList>
    </citation>
    <scope>NUCLEOTIDE SEQUENCE</scope>
    <source>
        <strain evidence="2">4Y11</strain>
    </source>
</reference>
<dbReference type="Proteomes" id="UP000678374">
    <property type="component" value="Unassembled WGS sequence"/>
</dbReference>
<comment type="caution">
    <text evidence="2">The sequence shown here is derived from an EMBL/GenBank/DDBJ whole genome shotgun (WGS) entry which is preliminary data.</text>
</comment>
<gene>
    <name evidence="2" type="ORF">KAK06_13235</name>
</gene>
<name>A0A941BR44_9BURK</name>
<dbReference type="InterPro" id="IPR027417">
    <property type="entry name" value="P-loop_NTPase"/>
</dbReference>
<proteinExistence type="predicted"/>
<keyword evidence="2" id="KW-0547">Nucleotide-binding</keyword>
<feature type="domain" description="AAA+ ATPase" evidence="1">
    <location>
        <begin position="16"/>
        <end position="231"/>
    </location>
</feature>
<dbReference type="SMART" id="SM00382">
    <property type="entry name" value="AAA"/>
    <property type="match status" value="1"/>
</dbReference>
<dbReference type="AlphaFoldDB" id="A0A941BR44"/>
<dbReference type="Gene3D" id="3.40.50.300">
    <property type="entry name" value="P-loop containing nucleotide triphosphate hydrolases"/>
    <property type="match status" value="1"/>
</dbReference>
<dbReference type="InterPro" id="IPR041682">
    <property type="entry name" value="AAA_14"/>
</dbReference>
<protein>
    <submittedName>
        <fullName evidence="2">ATP-binding protein</fullName>
    </submittedName>
</protein>
<keyword evidence="2" id="KW-0067">ATP-binding</keyword>
<dbReference type="PANTHER" id="PTHR43566:SF2">
    <property type="entry name" value="DUF4143 DOMAIN-CONTAINING PROTEIN"/>
    <property type="match status" value="1"/>
</dbReference>
<dbReference type="SUPFAM" id="SSF52540">
    <property type="entry name" value="P-loop containing nucleoside triphosphate hydrolases"/>
    <property type="match status" value="1"/>
</dbReference>
<evidence type="ECO:0000313" key="3">
    <source>
        <dbReference type="Proteomes" id="UP000678374"/>
    </source>
</evidence>
<dbReference type="InterPro" id="IPR003593">
    <property type="entry name" value="AAA+_ATPase"/>
</dbReference>
<dbReference type="Pfam" id="PF13173">
    <property type="entry name" value="AAA_14"/>
    <property type="match status" value="1"/>
</dbReference>
<evidence type="ECO:0000313" key="2">
    <source>
        <dbReference type="EMBL" id="MBQ0959910.1"/>
    </source>
</evidence>
<dbReference type="PANTHER" id="PTHR43566">
    <property type="entry name" value="CONSERVED PROTEIN"/>
    <property type="match status" value="1"/>
</dbReference>
<dbReference type="EMBL" id="JAGQDE010000011">
    <property type="protein sequence ID" value="MBQ0959910.1"/>
    <property type="molecule type" value="Genomic_DNA"/>
</dbReference>
<dbReference type="Pfam" id="PF13635">
    <property type="entry name" value="DUF4143"/>
    <property type="match status" value="1"/>
</dbReference>